<dbReference type="Proteomes" id="UP000765509">
    <property type="component" value="Unassembled WGS sequence"/>
</dbReference>
<accession>A0A9Q3I4S7</accession>
<keyword evidence="2" id="KW-1185">Reference proteome</keyword>
<protein>
    <submittedName>
        <fullName evidence="1">Uncharacterized protein</fullName>
    </submittedName>
</protein>
<proteinExistence type="predicted"/>
<dbReference type="EMBL" id="AVOT02032636">
    <property type="protein sequence ID" value="MBW0526405.1"/>
    <property type="molecule type" value="Genomic_DNA"/>
</dbReference>
<sequence>MHMHIHNKTQEYSTPARGNLDQDVIDDSEVFGVLIRFDLIIRYETTRPSPYNAIMVVNLSILHYVYWIMDITSRSRCIDSFQ</sequence>
<organism evidence="1 2">
    <name type="scientific">Austropuccinia psidii MF-1</name>
    <dbReference type="NCBI Taxonomy" id="1389203"/>
    <lineage>
        <taxon>Eukaryota</taxon>
        <taxon>Fungi</taxon>
        <taxon>Dikarya</taxon>
        <taxon>Basidiomycota</taxon>
        <taxon>Pucciniomycotina</taxon>
        <taxon>Pucciniomycetes</taxon>
        <taxon>Pucciniales</taxon>
        <taxon>Sphaerophragmiaceae</taxon>
        <taxon>Austropuccinia</taxon>
    </lineage>
</organism>
<gene>
    <name evidence="1" type="ORF">O181_066120</name>
</gene>
<evidence type="ECO:0000313" key="1">
    <source>
        <dbReference type="EMBL" id="MBW0526405.1"/>
    </source>
</evidence>
<evidence type="ECO:0000313" key="2">
    <source>
        <dbReference type="Proteomes" id="UP000765509"/>
    </source>
</evidence>
<dbReference type="AlphaFoldDB" id="A0A9Q3I4S7"/>
<reference evidence="1" key="1">
    <citation type="submission" date="2021-03" db="EMBL/GenBank/DDBJ databases">
        <title>Draft genome sequence of rust myrtle Austropuccinia psidii MF-1, a brazilian biotype.</title>
        <authorList>
            <person name="Quecine M.C."/>
            <person name="Pachon D.M.R."/>
            <person name="Bonatelli M.L."/>
            <person name="Correr F.H."/>
            <person name="Franceschini L.M."/>
            <person name="Leite T.F."/>
            <person name="Margarido G.R.A."/>
            <person name="Almeida C.A."/>
            <person name="Ferrarezi J.A."/>
            <person name="Labate C.A."/>
        </authorList>
    </citation>
    <scope>NUCLEOTIDE SEQUENCE</scope>
    <source>
        <strain evidence="1">MF-1</strain>
    </source>
</reference>
<comment type="caution">
    <text evidence="1">The sequence shown here is derived from an EMBL/GenBank/DDBJ whole genome shotgun (WGS) entry which is preliminary data.</text>
</comment>
<name>A0A9Q3I4S7_9BASI</name>